<dbReference type="Gene3D" id="1.20.950.20">
    <property type="entry name" value="Transmembrane di-heme cytochromes, Chain C"/>
    <property type="match status" value="1"/>
</dbReference>
<protein>
    <submittedName>
        <fullName evidence="8">Cytochrome b/b6 domain-containing protein</fullName>
    </submittedName>
</protein>
<keyword evidence="3 6" id="KW-0812">Transmembrane</keyword>
<accession>A0ABT1N328</accession>
<dbReference type="PANTHER" id="PTHR30485:SF2">
    <property type="entry name" value="BLL0597 PROTEIN"/>
    <property type="match status" value="1"/>
</dbReference>
<feature type="domain" description="Cytochrome b561 bacterial/Ni-hydrogenase" evidence="7">
    <location>
        <begin position="9"/>
        <end position="185"/>
    </location>
</feature>
<evidence type="ECO:0000256" key="2">
    <source>
        <dbReference type="ARBA" id="ARBA00022475"/>
    </source>
</evidence>
<keyword evidence="5 6" id="KW-0472">Membrane</keyword>
<dbReference type="EMBL" id="JANEYT010000030">
    <property type="protein sequence ID" value="MCQ1059137.1"/>
    <property type="molecule type" value="Genomic_DNA"/>
</dbReference>
<feature type="transmembrane region" description="Helical" evidence="6">
    <location>
        <begin position="39"/>
        <end position="60"/>
    </location>
</feature>
<dbReference type="SUPFAM" id="SSF81342">
    <property type="entry name" value="Transmembrane di-heme cytochromes"/>
    <property type="match status" value="1"/>
</dbReference>
<keyword evidence="2" id="KW-1003">Cell membrane</keyword>
<dbReference type="Proteomes" id="UP001524460">
    <property type="component" value="Unassembled WGS sequence"/>
</dbReference>
<feature type="transmembrane region" description="Helical" evidence="6">
    <location>
        <begin position="152"/>
        <end position="173"/>
    </location>
</feature>
<evidence type="ECO:0000313" key="8">
    <source>
        <dbReference type="EMBL" id="MCQ1059137.1"/>
    </source>
</evidence>
<keyword evidence="4 6" id="KW-1133">Transmembrane helix</keyword>
<dbReference type="Pfam" id="PF01292">
    <property type="entry name" value="Ni_hydr_CYTB"/>
    <property type="match status" value="1"/>
</dbReference>
<comment type="subcellular location">
    <subcellularLocation>
        <location evidence="1">Cell membrane</location>
        <topology evidence="1">Multi-pass membrane protein</topology>
    </subcellularLocation>
</comment>
<comment type="caution">
    <text evidence="8">The sequence shown here is derived from an EMBL/GenBank/DDBJ whole genome shotgun (WGS) entry which is preliminary data.</text>
</comment>
<sequence length="227" mass="25245">MTQPQQYAVWDSYIRGYHWLQAFTIGGLWYTGTEGLMDWHFSLAYLLLTLLTTRLIWGVIGSETAQFRHFIRSPKIAIQYLIATVRGNHNDKSTSSPGHNPAGAYMVVAFMLLLVTQLSTGLFANDDIISEGPFAHLVSGETSSFLTDIHALNFNVILGAICIHLAAITLYFLRKDNLITPMLTGKKVLDGDTLPKVVSGILAWVIFLIIGTIVYFTLAQDVVAYLF</sequence>
<dbReference type="PANTHER" id="PTHR30485">
    <property type="entry name" value="NI/FE-HYDROGENASE 1 B-TYPE CYTOCHROME SUBUNIT"/>
    <property type="match status" value="1"/>
</dbReference>
<feature type="transmembrane region" description="Helical" evidence="6">
    <location>
        <begin position="102"/>
        <end position="124"/>
    </location>
</feature>
<name>A0ABT1N328_9GAMM</name>
<reference evidence="8 9" key="1">
    <citation type="submission" date="2022-07" db="EMBL/GenBank/DDBJ databases">
        <title>Photobacterium pectinilyticum sp. nov., a marine bacterium isolated from surface seawater of Qingdao offshore.</title>
        <authorList>
            <person name="Wang X."/>
        </authorList>
    </citation>
    <scope>NUCLEOTIDE SEQUENCE [LARGE SCALE GENOMIC DNA]</scope>
    <source>
        <strain evidence="8 9">ZSDE20</strain>
    </source>
</reference>
<dbReference type="InterPro" id="IPR051542">
    <property type="entry name" value="Hydrogenase_cytochrome"/>
</dbReference>
<evidence type="ECO:0000256" key="4">
    <source>
        <dbReference type="ARBA" id="ARBA00022989"/>
    </source>
</evidence>
<dbReference type="InterPro" id="IPR016174">
    <property type="entry name" value="Di-haem_cyt_TM"/>
</dbReference>
<gene>
    <name evidence="8" type="ORF">NHN17_13850</name>
</gene>
<evidence type="ECO:0000256" key="1">
    <source>
        <dbReference type="ARBA" id="ARBA00004651"/>
    </source>
</evidence>
<evidence type="ECO:0000256" key="6">
    <source>
        <dbReference type="SAM" id="Phobius"/>
    </source>
</evidence>
<evidence type="ECO:0000256" key="5">
    <source>
        <dbReference type="ARBA" id="ARBA00023136"/>
    </source>
</evidence>
<organism evidence="8 9">
    <name type="scientific">Photobacterium pectinilyticum</name>
    <dbReference type="NCBI Taxonomy" id="2906793"/>
    <lineage>
        <taxon>Bacteria</taxon>
        <taxon>Pseudomonadati</taxon>
        <taxon>Pseudomonadota</taxon>
        <taxon>Gammaproteobacteria</taxon>
        <taxon>Vibrionales</taxon>
        <taxon>Vibrionaceae</taxon>
        <taxon>Photobacterium</taxon>
    </lineage>
</organism>
<evidence type="ECO:0000313" key="9">
    <source>
        <dbReference type="Proteomes" id="UP001524460"/>
    </source>
</evidence>
<dbReference type="InterPro" id="IPR011577">
    <property type="entry name" value="Cyt_b561_bac/Ni-Hgenase"/>
</dbReference>
<keyword evidence="9" id="KW-1185">Reference proteome</keyword>
<evidence type="ECO:0000259" key="7">
    <source>
        <dbReference type="Pfam" id="PF01292"/>
    </source>
</evidence>
<dbReference type="RefSeq" id="WP_255043170.1">
    <property type="nucleotide sequence ID" value="NZ_JANEYT010000030.1"/>
</dbReference>
<evidence type="ECO:0000256" key="3">
    <source>
        <dbReference type="ARBA" id="ARBA00022692"/>
    </source>
</evidence>
<proteinExistence type="predicted"/>
<feature type="transmembrane region" description="Helical" evidence="6">
    <location>
        <begin position="194"/>
        <end position="218"/>
    </location>
</feature>